<protein>
    <submittedName>
        <fullName evidence="1">Uncharacterized protein</fullName>
    </submittedName>
</protein>
<name>A0A0B2VG35_TOXCA</name>
<dbReference type="EMBL" id="JPKZ01001747">
    <property type="protein sequence ID" value="KHN80357.1"/>
    <property type="molecule type" value="Genomic_DNA"/>
</dbReference>
<evidence type="ECO:0000313" key="1">
    <source>
        <dbReference type="EMBL" id="KHN80357.1"/>
    </source>
</evidence>
<feature type="non-terminal residue" evidence="1">
    <location>
        <position position="108"/>
    </location>
</feature>
<accession>A0A0B2VG35</accession>
<dbReference type="Proteomes" id="UP000031036">
    <property type="component" value="Unassembled WGS sequence"/>
</dbReference>
<keyword evidence="2" id="KW-1185">Reference proteome</keyword>
<organism evidence="1 2">
    <name type="scientific">Toxocara canis</name>
    <name type="common">Canine roundworm</name>
    <dbReference type="NCBI Taxonomy" id="6265"/>
    <lineage>
        <taxon>Eukaryota</taxon>
        <taxon>Metazoa</taxon>
        <taxon>Ecdysozoa</taxon>
        <taxon>Nematoda</taxon>
        <taxon>Chromadorea</taxon>
        <taxon>Rhabditida</taxon>
        <taxon>Spirurina</taxon>
        <taxon>Ascaridomorpha</taxon>
        <taxon>Ascaridoidea</taxon>
        <taxon>Toxocaridae</taxon>
        <taxon>Toxocara</taxon>
    </lineage>
</organism>
<comment type="caution">
    <text evidence="1">The sequence shown here is derived from an EMBL/GenBank/DDBJ whole genome shotgun (WGS) entry which is preliminary data.</text>
</comment>
<evidence type="ECO:0000313" key="2">
    <source>
        <dbReference type="Proteomes" id="UP000031036"/>
    </source>
</evidence>
<dbReference type="AlphaFoldDB" id="A0A0B2VG35"/>
<proteinExistence type="predicted"/>
<reference evidence="1 2" key="1">
    <citation type="submission" date="2014-11" db="EMBL/GenBank/DDBJ databases">
        <title>Genetic blueprint of the zoonotic pathogen Toxocara canis.</title>
        <authorList>
            <person name="Zhu X.-Q."/>
            <person name="Korhonen P.K."/>
            <person name="Cai H."/>
            <person name="Young N.D."/>
            <person name="Nejsum P."/>
            <person name="von Samson-Himmelstjerna G."/>
            <person name="Boag P.R."/>
            <person name="Tan P."/>
            <person name="Li Q."/>
            <person name="Min J."/>
            <person name="Yang Y."/>
            <person name="Wang X."/>
            <person name="Fang X."/>
            <person name="Hall R.S."/>
            <person name="Hofmann A."/>
            <person name="Sternberg P.W."/>
            <person name="Jex A.R."/>
            <person name="Gasser R.B."/>
        </authorList>
    </citation>
    <scope>NUCLEOTIDE SEQUENCE [LARGE SCALE GENOMIC DNA]</scope>
    <source>
        <strain evidence="1">PN_DK_2014</strain>
    </source>
</reference>
<sequence>MQNKISNFYCSTVASLFDMLTTVQQLQSMRIITGVCCQFALHESTYGHKGCLAIRDFLFSNVCTNSQQGRGEVFHSRNFVFIRKVQNVVLKVSRKTKTLLLRLYINCT</sequence>
<gene>
    <name evidence="1" type="ORF">Tcan_00491</name>
</gene>